<feature type="transmembrane region" description="Helical" evidence="1">
    <location>
        <begin position="241"/>
        <end position="261"/>
    </location>
</feature>
<feature type="transmembrane region" description="Helical" evidence="1">
    <location>
        <begin position="109"/>
        <end position="127"/>
    </location>
</feature>
<evidence type="ECO:0000313" key="2">
    <source>
        <dbReference type="EMBL" id="MFB9475460.1"/>
    </source>
</evidence>
<dbReference type="RefSeq" id="WP_345399203.1">
    <property type="nucleotide sequence ID" value="NZ_BAAAXS010000001.1"/>
</dbReference>
<comment type="caution">
    <text evidence="2">The sequence shown here is derived from an EMBL/GenBank/DDBJ whole genome shotgun (WGS) entry which is preliminary data.</text>
</comment>
<dbReference type="EMBL" id="JBHMCF010000042">
    <property type="protein sequence ID" value="MFB9475460.1"/>
    <property type="molecule type" value="Genomic_DNA"/>
</dbReference>
<proteinExistence type="predicted"/>
<protein>
    <submittedName>
        <fullName evidence="2">Uncharacterized protein</fullName>
    </submittedName>
</protein>
<keyword evidence="1" id="KW-0472">Membrane</keyword>
<keyword evidence="1" id="KW-0812">Transmembrane</keyword>
<reference evidence="2 3" key="1">
    <citation type="submission" date="2024-09" db="EMBL/GenBank/DDBJ databases">
        <authorList>
            <person name="Sun Q."/>
            <person name="Mori K."/>
        </authorList>
    </citation>
    <scope>NUCLEOTIDE SEQUENCE [LARGE SCALE GENOMIC DNA]</scope>
    <source>
        <strain evidence="2 3">JCM 3324</strain>
    </source>
</reference>
<feature type="transmembrane region" description="Helical" evidence="1">
    <location>
        <begin position="215"/>
        <end position="235"/>
    </location>
</feature>
<evidence type="ECO:0000313" key="3">
    <source>
        <dbReference type="Proteomes" id="UP001589568"/>
    </source>
</evidence>
<accession>A0ABV5NYQ6</accession>
<gene>
    <name evidence="2" type="ORF">ACFFR3_38730</name>
</gene>
<feature type="transmembrane region" description="Helical" evidence="1">
    <location>
        <begin position="62"/>
        <end position="81"/>
    </location>
</feature>
<feature type="transmembrane region" description="Helical" evidence="1">
    <location>
        <begin position="148"/>
        <end position="167"/>
    </location>
</feature>
<evidence type="ECO:0000256" key="1">
    <source>
        <dbReference type="SAM" id="Phobius"/>
    </source>
</evidence>
<organism evidence="2 3">
    <name type="scientific">Nonomuraea salmonea</name>
    <dbReference type="NCBI Taxonomy" id="46181"/>
    <lineage>
        <taxon>Bacteria</taxon>
        <taxon>Bacillati</taxon>
        <taxon>Actinomycetota</taxon>
        <taxon>Actinomycetes</taxon>
        <taxon>Streptosporangiales</taxon>
        <taxon>Streptosporangiaceae</taxon>
        <taxon>Nonomuraea</taxon>
    </lineage>
</organism>
<dbReference type="Proteomes" id="UP001589568">
    <property type="component" value="Unassembled WGS sequence"/>
</dbReference>
<feature type="transmembrane region" description="Helical" evidence="1">
    <location>
        <begin position="182"/>
        <end position="203"/>
    </location>
</feature>
<sequence length="283" mass="29108">MLRWLAEAALRLYPKAWRERYGDEVGDLVTARPVRPRTVADLLAGAADAWLHHRRIPGAGPLRVPLAVSLVTGGFLLWFLWRPGLGELPGVWARAAAAGPIAEQLRGTATSLFVAAGVTALLSLWQLGSAVRVHSSHDQAARATARRMLRTAGLLAVPAALVAVLLLRQPVGPLGTAMTGGFFVPILMALVLPLPLIASAAPAFGPAVLAAGRSLAVAALMNGLAWLAVAVLLVLGQAAPAFVTPVAAGALIGVSMTALVAGRTLARGRTGAVDIPSLSGTTV</sequence>
<keyword evidence="1" id="KW-1133">Transmembrane helix</keyword>
<keyword evidence="3" id="KW-1185">Reference proteome</keyword>
<name>A0ABV5NYQ6_9ACTN</name>